<reference evidence="1" key="1">
    <citation type="journal article" date="2020" name="Fungal Divers.">
        <title>Resolving the Mortierellaceae phylogeny through synthesis of multi-gene phylogenetics and phylogenomics.</title>
        <authorList>
            <person name="Vandepol N."/>
            <person name="Liber J."/>
            <person name="Desiro A."/>
            <person name="Na H."/>
            <person name="Kennedy M."/>
            <person name="Barry K."/>
            <person name="Grigoriev I.V."/>
            <person name="Miller A.N."/>
            <person name="O'Donnell K."/>
            <person name="Stajich J.E."/>
            <person name="Bonito G."/>
        </authorList>
    </citation>
    <scope>NUCLEOTIDE SEQUENCE</scope>
    <source>
        <strain evidence="1">NRRL 6426</strain>
    </source>
</reference>
<sequence length="131" mass="14169">MLGYVVLSFTLNLPTTFTYIFIRPSILALANGRIGKSGGSHQCLNSARTNICAATSADVPVSDGKVPKVDKGDRLHAICVPESSRGSTIFIVIFASTQDPSRICARIATRLLREQTPSADITRWKMIAGKF</sequence>
<keyword evidence="2" id="KW-1185">Reference proteome</keyword>
<dbReference type="EMBL" id="JAAAUQ010000094">
    <property type="protein sequence ID" value="KAF9154852.1"/>
    <property type="molecule type" value="Genomic_DNA"/>
</dbReference>
<name>A0A9P5S4R6_9FUNG</name>
<gene>
    <name evidence="1" type="ORF">BG015_011797</name>
</gene>
<proteinExistence type="predicted"/>
<accession>A0A9P5S4R6</accession>
<evidence type="ECO:0000313" key="1">
    <source>
        <dbReference type="EMBL" id="KAF9154852.1"/>
    </source>
</evidence>
<dbReference type="Proteomes" id="UP000748756">
    <property type="component" value="Unassembled WGS sequence"/>
</dbReference>
<dbReference type="AlphaFoldDB" id="A0A9P5S4R6"/>
<comment type="caution">
    <text evidence="1">The sequence shown here is derived from an EMBL/GenBank/DDBJ whole genome shotgun (WGS) entry which is preliminary data.</text>
</comment>
<protein>
    <submittedName>
        <fullName evidence="1">Uncharacterized protein</fullName>
    </submittedName>
</protein>
<evidence type="ECO:0000313" key="2">
    <source>
        <dbReference type="Proteomes" id="UP000748756"/>
    </source>
</evidence>
<organism evidence="1 2">
    <name type="scientific">Linnemannia schmuckeri</name>
    <dbReference type="NCBI Taxonomy" id="64567"/>
    <lineage>
        <taxon>Eukaryota</taxon>
        <taxon>Fungi</taxon>
        <taxon>Fungi incertae sedis</taxon>
        <taxon>Mucoromycota</taxon>
        <taxon>Mortierellomycotina</taxon>
        <taxon>Mortierellomycetes</taxon>
        <taxon>Mortierellales</taxon>
        <taxon>Mortierellaceae</taxon>
        <taxon>Linnemannia</taxon>
    </lineage>
</organism>